<gene>
    <name evidence="3" type="ORF">HER39_20340</name>
</gene>
<organism evidence="3 4">
    <name type="scientific">Arthrobacter deserti</name>
    <dbReference type="NCBI Taxonomy" id="1742687"/>
    <lineage>
        <taxon>Bacteria</taxon>
        <taxon>Bacillati</taxon>
        <taxon>Actinomycetota</taxon>
        <taxon>Actinomycetes</taxon>
        <taxon>Micrococcales</taxon>
        <taxon>Micrococcaceae</taxon>
        <taxon>Arthrobacter</taxon>
    </lineage>
</organism>
<feature type="non-terminal residue" evidence="3">
    <location>
        <position position="1"/>
    </location>
</feature>
<evidence type="ECO:0000313" key="3">
    <source>
        <dbReference type="EMBL" id="NKX52879.1"/>
    </source>
</evidence>
<name>A0ABX1JX55_9MICC</name>
<evidence type="ECO:0000259" key="2">
    <source>
        <dbReference type="Pfam" id="PF00005"/>
    </source>
</evidence>
<dbReference type="PANTHER" id="PTHR42781">
    <property type="entry name" value="SPERMIDINE/PUTRESCINE IMPORT ATP-BINDING PROTEIN POTA"/>
    <property type="match status" value="1"/>
</dbReference>
<evidence type="ECO:0000256" key="1">
    <source>
        <dbReference type="ARBA" id="ARBA00022448"/>
    </source>
</evidence>
<dbReference type="SUPFAM" id="SSF52540">
    <property type="entry name" value="P-loop containing nucleoside triphosphate hydrolases"/>
    <property type="match status" value="1"/>
</dbReference>
<feature type="non-terminal residue" evidence="3">
    <location>
        <position position="113"/>
    </location>
</feature>
<proteinExistence type="predicted"/>
<feature type="domain" description="ABC transporter" evidence="2">
    <location>
        <begin position="4"/>
        <end position="101"/>
    </location>
</feature>
<dbReference type="InterPro" id="IPR003439">
    <property type="entry name" value="ABC_transporter-like_ATP-bd"/>
</dbReference>
<reference evidence="3 4" key="1">
    <citation type="submission" date="2020-04" db="EMBL/GenBank/DDBJ databases">
        <authorList>
            <person name="Liu S."/>
        </authorList>
    </citation>
    <scope>NUCLEOTIDE SEQUENCE [LARGE SCALE GENOMIC DNA]</scope>
    <source>
        <strain evidence="3 4">CGMCC 1.15091</strain>
    </source>
</reference>
<dbReference type="InterPro" id="IPR050093">
    <property type="entry name" value="ABC_SmlMolc_Importer"/>
</dbReference>
<keyword evidence="3" id="KW-0067">ATP-binding</keyword>
<dbReference type="Gene3D" id="3.40.50.300">
    <property type="entry name" value="P-loop containing nucleotide triphosphate hydrolases"/>
    <property type="match status" value="1"/>
</dbReference>
<dbReference type="PANTHER" id="PTHR42781:SF4">
    <property type="entry name" value="SPERMIDINE_PUTRESCINE IMPORT ATP-BINDING PROTEIN POTA"/>
    <property type="match status" value="1"/>
</dbReference>
<comment type="caution">
    <text evidence="3">The sequence shown here is derived from an EMBL/GenBank/DDBJ whole genome shotgun (WGS) entry which is preliminary data.</text>
</comment>
<protein>
    <submittedName>
        <fullName evidence="3">ATP-binding cassette domain-containing protein</fullName>
    </submittedName>
</protein>
<dbReference type="Proteomes" id="UP000523795">
    <property type="component" value="Unassembled WGS sequence"/>
</dbReference>
<keyword evidence="4" id="KW-1185">Reference proteome</keyword>
<accession>A0ABX1JX55</accession>
<dbReference type="EMBL" id="JAAZSR010000820">
    <property type="protein sequence ID" value="NKX52879.1"/>
    <property type="molecule type" value="Genomic_DNA"/>
</dbReference>
<evidence type="ECO:0000313" key="4">
    <source>
        <dbReference type="Proteomes" id="UP000523795"/>
    </source>
</evidence>
<keyword evidence="1" id="KW-0813">Transport</keyword>
<dbReference type="Pfam" id="PF00005">
    <property type="entry name" value="ABC_tran"/>
    <property type="match status" value="1"/>
</dbReference>
<keyword evidence="3" id="KW-0547">Nucleotide-binding</keyword>
<sequence>RLRGRELTSLPPEKRDIGMVFQNYSLFPHMTAVRNVAFPLEVRGVTRKEALAKAHEALELVELGARVRSFPRQPSGGQQQRVALARAIVFEPDLLLMDEPLGALDKRLRETMQ</sequence>
<dbReference type="InterPro" id="IPR027417">
    <property type="entry name" value="P-loop_NTPase"/>
</dbReference>
<dbReference type="GO" id="GO:0005524">
    <property type="term" value="F:ATP binding"/>
    <property type="evidence" value="ECO:0007669"/>
    <property type="project" value="UniProtKB-KW"/>
</dbReference>